<evidence type="ECO:0000256" key="2">
    <source>
        <dbReference type="ARBA" id="ARBA00022763"/>
    </source>
</evidence>
<evidence type="ECO:0000256" key="7">
    <source>
        <dbReference type="ARBA" id="ARBA00023204"/>
    </source>
</evidence>
<comment type="similarity">
    <text evidence="10">Belongs to the helicase family.</text>
</comment>
<evidence type="ECO:0000256" key="3">
    <source>
        <dbReference type="ARBA" id="ARBA00022801"/>
    </source>
</evidence>
<gene>
    <name evidence="13" type="ORF">D9Q98_000315</name>
</gene>
<keyword evidence="6" id="KW-0238">DNA-binding</keyword>
<comment type="catalytic activity">
    <reaction evidence="10">
        <text>ATP + H2O = ADP + phosphate + H(+)</text>
        <dbReference type="Rhea" id="RHEA:13065"/>
        <dbReference type="ChEBI" id="CHEBI:15377"/>
        <dbReference type="ChEBI" id="CHEBI:15378"/>
        <dbReference type="ChEBI" id="CHEBI:30616"/>
        <dbReference type="ChEBI" id="CHEBI:43474"/>
        <dbReference type="ChEBI" id="CHEBI:456216"/>
        <dbReference type="EC" id="5.6.2.3"/>
    </reaction>
</comment>
<dbReference type="InterPro" id="IPR027417">
    <property type="entry name" value="P-loop_NTPase"/>
</dbReference>
<dbReference type="OrthoDB" id="508102at2759"/>
<evidence type="ECO:0000256" key="5">
    <source>
        <dbReference type="ARBA" id="ARBA00022840"/>
    </source>
</evidence>
<evidence type="ECO:0000313" key="13">
    <source>
        <dbReference type="EMBL" id="KAI3437869.1"/>
    </source>
</evidence>
<accession>A0A9D4TXX5</accession>
<evidence type="ECO:0000256" key="8">
    <source>
        <dbReference type="ARBA" id="ARBA00023235"/>
    </source>
</evidence>
<dbReference type="EMBL" id="SIDB01000001">
    <property type="protein sequence ID" value="KAI3437869.1"/>
    <property type="molecule type" value="Genomic_DNA"/>
</dbReference>
<reference evidence="13" key="1">
    <citation type="journal article" date="2019" name="Plant J.">
        <title>Chlorella vulgaris genome assembly and annotation reveals the molecular basis for metabolic acclimation to high light conditions.</title>
        <authorList>
            <person name="Cecchin M."/>
            <person name="Marcolungo L."/>
            <person name="Rossato M."/>
            <person name="Girolomoni L."/>
            <person name="Cosentino E."/>
            <person name="Cuine S."/>
            <person name="Li-Beisson Y."/>
            <person name="Delledonne M."/>
            <person name="Ballottari M."/>
        </authorList>
    </citation>
    <scope>NUCLEOTIDE SEQUENCE</scope>
    <source>
        <strain evidence="13">211/11P</strain>
    </source>
</reference>
<dbReference type="Pfam" id="PF05970">
    <property type="entry name" value="PIF1"/>
    <property type="match status" value="1"/>
</dbReference>
<reference evidence="13" key="2">
    <citation type="submission" date="2020-11" db="EMBL/GenBank/DDBJ databases">
        <authorList>
            <person name="Cecchin M."/>
            <person name="Marcolungo L."/>
            <person name="Rossato M."/>
            <person name="Girolomoni L."/>
            <person name="Cosentino E."/>
            <person name="Cuine S."/>
            <person name="Li-Beisson Y."/>
            <person name="Delledonne M."/>
            <person name="Ballottari M."/>
        </authorList>
    </citation>
    <scope>NUCLEOTIDE SEQUENCE</scope>
    <source>
        <strain evidence="13">211/11P</strain>
        <tissue evidence="13">Whole cell</tissue>
    </source>
</reference>
<feature type="compositionally biased region" description="Low complexity" evidence="11">
    <location>
        <begin position="644"/>
        <end position="657"/>
    </location>
</feature>
<dbReference type="PANTHER" id="PTHR47642:SF5">
    <property type="entry name" value="ATP-DEPENDENT DNA HELICASE"/>
    <property type="match status" value="1"/>
</dbReference>
<feature type="region of interest" description="Disordered" evidence="11">
    <location>
        <begin position="394"/>
        <end position="419"/>
    </location>
</feature>
<dbReference type="SUPFAM" id="SSF52540">
    <property type="entry name" value="P-loop containing nucleoside triphosphate hydrolases"/>
    <property type="match status" value="2"/>
</dbReference>
<dbReference type="InterPro" id="IPR051055">
    <property type="entry name" value="PIF1_helicase"/>
</dbReference>
<dbReference type="InterPro" id="IPR010285">
    <property type="entry name" value="DNA_helicase_pif1-like_DEAD"/>
</dbReference>
<keyword evidence="14" id="KW-1185">Reference proteome</keyword>
<evidence type="ECO:0000256" key="11">
    <source>
        <dbReference type="SAM" id="MobiDB-lite"/>
    </source>
</evidence>
<evidence type="ECO:0000256" key="9">
    <source>
        <dbReference type="PROSITE-ProRule" id="PRU00047"/>
    </source>
</evidence>
<comment type="cofactor">
    <cofactor evidence="10">
        <name>Mg(2+)</name>
        <dbReference type="ChEBI" id="CHEBI:18420"/>
    </cofactor>
</comment>
<feature type="domain" description="CCHC-type" evidence="12">
    <location>
        <begin position="623"/>
        <end position="638"/>
    </location>
</feature>
<keyword evidence="2 10" id="KW-0227">DNA damage</keyword>
<dbReference type="GO" id="GO:0000723">
    <property type="term" value="P:telomere maintenance"/>
    <property type="evidence" value="ECO:0007669"/>
    <property type="project" value="InterPro"/>
</dbReference>
<keyword evidence="9" id="KW-0862">Zinc</keyword>
<dbReference type="Proteomes" id="UP001055712">
    <property type="component" value="Unassembled WGS sequence"/>
</dbReference>
<keyword evidence="1 10" id="KW-0547">Nucleotide-binding</keyword>
<dbReference type="Gene3D" id="4.10.60.10">
    <property type="entry name" value="Zinc finger, CCHC-type"/>
    <property type="match status" value="1"/>
</dbReference>
<dbReference type="CDD" id="cd18037">
    <property type="entry name" value="DEXSc_Pif1_like"/>
    <property type="match status" value="1"/>
</dbReference>
<keyword evidence="9" id="KW-0863">Zinc-finger</keyword>
<keyword evidence="5 10" id="KW-0067">ATP-binding</keyword>
<dbReference type="CDD" id="cd18809">
    <property type="entry name" value="SF1_C_RecD"/>
    <property type="match status" value="1"/>
</dbReference>
<dbReference type="InterPro" id="IPR001878">
    <property type="entry name" value="Znf_CCHC"/>
</dbReference>
<dbReference type="Gene3D" id="3.40.50.300">
    <property type="entry name" value="P-loop containing nucleotide triphosphate hydrolases"/>
    <property type="match status" value="1"/>
</dbReference>
<keyword evidence="9" id="KW-0479">Metal-binding</keyword>
<dbReference type="PANTHER" id="PTHR47642">
    <property type="entry name" value="ATP-DEPENDENT DNA HELICASE"/>
    <property type="match status" value="1"/>
</dbReference>
<dbReference type="GO" id="GO:0005524">
    <property type="term" value="F:ATP binding"/>
    <property type="evidence" value="ECO:0007669"/>
    <property type="project" value="UniProtKB-KW"/>
</dbReference>
<dbReference type="GO" id="GO:0006281">
    <property type="term" value="P:DNA repair"/>
    <property type="evidence" value="ECO:0007669"/>
    <property type="project" value="UniProtKB-KW"/>
</dbReference>
<sequence>MSQQEVTHVSNTGITHVSETVMPSGSQEACGSQVDSPTLSAEQLRVIELVKQGKNVFFTGDAGTGKSFLLNHIIAELRTIYGDDVSAVGISAATGIAATHISGSTLHSVLGCGAPRTIDDFEKMWGSSQRIRALKVLIIDEVSMVSAEFFQMLETMVKQIRGLDAPFGGLQLVLSGDYFQLPPISNAARPGTPANAFLNRGYTFQCPAWSRCNLECVLLTKIWRQADQEFVRLLNAIRFGDNAAAAELARRCSRALPDHGSIKPTQLFSRNADVDRVNADELARLPGTPAVCEALDEVTLQDELAALRGAKPDRPLSSTDRERDRDRLRRHEFFRDCMAADKLQLKVGAQVMLLKNLELGVSHSLVNGSRGVVARIITRTEFIEQLQQEISTLKRKLKRDDSGQAAPGAGSPHTQHQDVGKRLDSALRQMQVTQRWGTPTSSVPVVKFLHGRIMALGVETFTSELAGVGMCSRTQIPLKLAAALTVHKCQGLTLDLCRVSLRGMFAEGQAYVALSRCRTLEGLQVTDYSPGCAKTSQTVIRFDQALRSGVEYVDDAWQQWQRAHKCVAPPPRVMSDAVLIGGIRVGTRIPGGGAYGRGSGAPGTQPYAGGGAGMGGAKATDICYRCKQPGHWGSNCPQFGGGQQQQQQPQQQEQRQQNSAPKRRRVMGVTAVAAPTAGSITAFFKPTGQRK</sequence>
<dbReference type="GO" id="GO:0003676">
    <property type="term" value="F:nucleic acid binding"/>
    <property type="evidence" value="ECO:0007669"/>
    <property type="project" value="InterPro"/>
</dbReference>
<keyword evidence="4 10" id="KW-0347">Helicase</keyword>
<dbReference type="GO" id="GO:0008270">
    <property type="term" value="F:zinc ion binding"/>
    <property type="evidence" value="ECO:0007669"/>
    <property type="project" value="UniProtKB-KW"/>
</dbReference>
<evidence type="ECO:0000256" key="4">
    <source>
        <dbReference type="ARBA" id="ARBA00022806"/>
    </source>
</evidence>
<dbReference type="GO" id="GO:0016787">
    <property type="term" value="F:hydrolase activity"/>
    <property type="evidence" value="ECO:0007669"/>
    <property type="project" value="UniProtKB-KW"/>
</dbReference>
<evidence type="ECO:0000256" key="1">
    <source>
        <dbReference type="ARBA" id="ARBA00022741"/>
    </source>
</evidence>
<evidence type="ECO:0000256" key="6">
    <source>
        <dbReference type="ARBA" id="ARBA00023125"/>
    </source>
</evidence>
<dbReference type="AlphaFoldDB" id="A0A9D4TXX5"/>
<keyword evidence="3 10" id="KW-0378">Hydrolase</keyword>
<dbReference type="SMART" id="SM00343">
    <property type="entry name" value="ZnF_C2HC"/>
    <property type="match status" value="1"/>
</dbReference>
<dbReference type="InterPro" id="IPR049163">
    <property type="entry name" value="Pif1-like_2B_dom"/>
</dbReference>
<protein>
    <recommendedName>
        <fullName evidence="10">ATP-dependent DNA helicase</fullName>
        <ecNumber evidence="10">5.6.2.3</ecNumber>
    </recommendedName>
</protein>
<comment type="caution">
    <text evidence="13">The sequence shown here is derived from an EMBL/GenBank/DDBJ whole genome shotgun (WGS) entry which is preliminary data.</text>
</comment>
<dbReference type="Pfam" id="PF00098">
    <property type="entry name" value="zf-CCHC"/>
    <property type="match status" value="1"/>
</dbReference>
<keyword evidence="8" id="KW-0413">Isomerase</keyword>
<keyword evidence="7 10" id="KW-0234">DNA repair</keyword>
<keyword evidence="10" id="KW-0233">DNA recombination</keyword>
<evidence type="ECO:0000313" key="14">
    <source>
        <dbReference type="Proteomes" id="UP001055712"/>
    </source>
</evidence>
<name>A0A9D4TXX5_CHLVU</name>
<dbReference type="Pfam" id="PF21530">
    <property type="entry name" value="Pif1_2B_dom"/>
    <property type="match status" value="1"/>
</dbReference>
<dbReference type="InterPro" id="IPR036875">
    <property type="entry name" value="Znf_CCHC_sf"/>
</dbReference>
<evidence type="ECO:0000259" key="12">
    <source>
        <dbReference type="PROSITE" id="PS50158"/>
    </source>
</evidence>
<dbReference type="GO" id="GO:0006310">
    <property type="term" value="P:DNA recombination"/>
    <property type="evidence" value="ECO:0007669"/>
    <property type="project" value="UniProtKB-KW"/>
</dbReference>
<dbReference type="GO" id="GO:0043139">
    <property type="term" value="F:5'-3' DNA helicase activity"/>
    <property type="evidence" value="ECO:0007669"/>
    <property type="project" value="UniProtKB-EC"/>
</dbReference>
<dbReference type="PROSITE" id="PS50158">
    <property type="entry name" value="ZF_CCHC"/>
    <property type="match status" value="1"/>
</dbReference>
<feature type="region of interest" description="Disordered" evidence="11">
    <location>
        <begin position="635"/>
        <end position="665"/>
    </location>
</feature>
<dbReference type="SUPFAM" id="SSF57756">
    <property type="entry name" value="Retrovirus zinc finger-like domains"/>
    <property type="match status" value="1"/>
</dbReference>
<evidence type="ECO:0000256" key="10">
    <source>
        <dbReference type="RuleBase" id="RU363044"/>
    </source>
</evidence>
<proteinExistence type="inferred from homology"/>
<organism evidence="13 14">
    <name type="scientific">Chlorella vulgaris</name>
    <name type="common">Green alga</name>
    <dbReference type="NCBI Taxonomy" id="3077"/>
    <lineage>
        <taxon>Eukaryota</taxon>
        <taxon>Viridiplantae</taxon>
        <taxon>Chlorophyta</taxon>
        <taxon>core chlorophytes</taxon>
        <taxon>Trebouxiophyceae</taxon>
        <taxon>Chlorellales</taxon>
        <taxon>Chlorellaceae</taxon>
        <taxon>Chlorella clade</taxon>
        <taxon>Chlorella</taxon>
    </lineage>
</organism>
<dbReference type="EC" id="5.6.2.3" evidence="10"/>